<dbReference type="GO" id="GO:0006508">
    <property type="term" value="P:proteolysis"/>
    <property type="evidence" value="ECO:0007669"/>
    <property type="project" value="UniProtKB-KW"/>
</dbReference>
<proteinExistence type="predicted"/>
<accession>A0A0R2AS70</accession>
<dbReference type="OrthoDB" id="9809197at2"/>
<keyword evidence="1" id="KW-0812">Transmembrane</keyword>
<dbReference type="Proteomes" id="UP000052012">
    <property type="component" value="Unassembled WGS sequence"/>
</dbReference>
<evidence type="ECO:0000256" key="1">
    <source>
        <dbReference type="SAM" id="Phobius"/>
    </source>
</evidence>
<sequence>MGTVVGTIFAVLIIVLLLWMILHTVIIINESQGEVGLKMRLGKYVETLSPGWHFVIPIIYSVIKVDTRQKPLNIKEQSLITRDNATVLATEQLKYHVTDAVEYELKNSNAEQSMIQDVQSSLRSIIGGMKLNDVLEGSGKINERLANDLNDTTARYGTQVDNIAISGLKPDPEIEKAMNQQAAAERQREAAIMKSQGEKQAAQNQADGKAYSLRKTADAEAYTTRQNADAKAYQKIQEAKATAEANNTVINAFANNGFTNDNYISLKQIQAYRDIANSSANTVVVPQKEVNTATKTAEAIKIAKTDNTFFEHLKNSITQNNQNDNSSNNK</sequence>
<dbReference type="PANTHER" id="PTHR43327:SF10">
    <property type="entry name" value="STOMATIN-LIKE PROTEIN 2, MITOCHONDRIAL"/>
    <property type="match status" value="1"/>
</dbReference>
<dbReference type="AlphaFoldDB" id="A0A0R2AS70"/>
<dbReference type="SUPFAM" id="SSF117892">
    <property type="entry name" value="Band 7/SPFH domain"/>
    <property type="match status" value="1"/>
</dbReference>
<dbReference type="Gene3D" id="3.30.479.30">
    <property type="entry name" value="Band 7 domain"/>
    <property type="match status" value="1"/>
</dbReference>
<dbReference type="InterPro" id="IPR036013">
    <property type="entry name" value="Band_7/SPFH_dom_sf"/>
</dbReference>
<evidence type="ECO:0000313" key="3">
    <source>
        <dbReference type="EMBL" id="KRM69933.1"/>
    </source>
</evidence>
<keyword evidence="3" id="KW-0378">Hydrolase</keyword>
<keyword evidence="3" id="KW-0645">Protease</keyword>
<dbReference type="InterPro" id="IPR001972">
    <property type="entry name" value="Stomatin_HflK_fam"/>
</dbReference>
<feature type="domain" description="Band 7" evidence="2">
    <location>
        <begin position="25"/>
        <end position="182"/>
    </location>
</feature>
<keyword evidence="1" id="KW-1133">Transmembrane helix</keyword>
<dbReference type="PANTHER" id="PTHR43327">
    <property type="entry name" value="STOMATIN-LIKE PROTEIN 2, MITOCHONDRIAL"/>
    <property type="match status" value="1"/>
</dbReference>
<comment type="caution">
    <text evidence="3">The sequence shown here is derived from an EMBL/GenBank/DDBJ whole genome shotgun (WGS) entry which is preliminary data.</text>
</comment>
<dbReference type="GO" id="GO:0008233">
    <property type="term" value="F:peptidase activity"/>
    <property type="evidence" value="ECO:0007669"/>
    <property type="project" value="UniProtKB-KW"/>
</dbReference>
<protein>
    <submittedName>
        <fullName evidence="3">Membrane protease family stomatin prohibitin-like protein</fullName>
    </submittedName>
</protein>
<dbReference type="PRINTS" id="PR00721">
    <property type="entry name" value="STOMATIN"/>
</dbReference>
<organism evidence="3 4">
    <name type="scientific">Apilactobacillus ozensis DSM 23829 = JCM 17196</name>
    <dbReference type="NCBI Taxonomy" id="1423781"/>
    <lineage>
        <taxon>Bacteria</taxon>
        <taxon>Bacillati</taxon>
        <taxon>Bacillota</taxon>
        <taxon>Bacilli</taxon>
        <taxon>Lactobacillales</taxon>
        <taxon>Lactobacillaceae</taxon>
        <taxon>Apilactobacillus</taxon>
    </lineage>
</organism>
<dbReference type="RefSeq" id="WP_056965550.1">
    <property type="nucleotide sequence ID" value="NZ_AYYQ01000001.1"/>
</dbReference>
<dbReference type="SMART" id="SM00244">
    <property type="entry name" value="PHB"/>
    <property type="match status" value="1"/>
</dbReference>
<gene>
    <name evidence="3" type="ORF">FD06_GL000099</name>
</gene>
<feature type="transmembrane region" description="Helical" evidence="1">
    <location>
        <begin position="6"/>
        <end position="29"/>
    </location>
</feature>
<keyword evidence="4" id="KW-1185">Reference proteome</keyword>
<dbReference type="EMBL" id="AYYQ01000001">
    <property type="protein sequence ID" value="KRM69933.1"/>
    <property type="molecule type" value="Genomic_DNA"/>
</dbReference>
<dbReference type="PATRIC" id="fig|1423781.4.peg.101"/>
<evidence type="ECO:0000259" key="2">
    <source>
        <dbReference type="SMART" id="SM00244"/>
    </source>
</evidence>
<dbReference type="Pfam" id="PF01145">
    <property type="entry name" value="Band_7"/>
    <property type="match status" value="1"/>
</dbReference>
<dbReference type="GO" id="GO:0016020">
    <property type="term" value="C:membrane"/>
    <property type="evidence" value="ECO:0007669"/>
    <property type="project" value="InterPro"/>
</dbReference>
<dbReference type="STRING" id="1423781.FD06_GL000099"/>
<name>A0A0R2AS70_9LACO</name>
<dbReference type="InterPro" id="IPR001107">
    <property type="entry name" value="Band_7"/>
</dbReference>
<reference evidence="3 4" key="1">
    <citation type="journal article" date="2015" name="Genome Announc.">
        <title>Expanding the biotechnology potential of lactobacilli through comparative genomics of 213 strains and associated genera.</title>
        <authorList>
            <person name="Sun Z."/>
            <person name="Harris H.M."/>
            <person name="McCann A."/>
            <person name="Guo C."/>
            <person name="Argimon S."/>
            <person name="Zhang W."/>
            <person name="Yang X."/>
            <person name="Jeffery I.B."/>
            <person name="Cooney J.C."/>
            <person name="Kagawa T.F."/>
            <person name="Liu W."/>
            <person name="Song Y."/>
            <person name="Salvetti E."/>
            <person name="Wrobel A."/>
            <person name="Rasinkangas P."/>
            <person name="Parkhill J."/>
            <person name="Rea M.C."/>
            <person name="O'Sullivan O."/>
            <person name="Ritari J."/>
            <person name="Douillard F.P."/>
            <person name="Paul Ross R."/>
            <person name="Yang R."/>
            <person name="Briner A.E."/>
            <person name="Felis G.E."/>
            <person name="de Vos W.M."/>
            <person name="Barrangou R."/>
            <person name="Klaenhammer T.R."/>
            <person name="Caufield P.W."/>
            <person name="Cui Y."/>
            <person name="Zhang H."/>
            <person name="O'Toole P.W."/>
        </authorList>
    </citation>
    <scope>NUCLEOTIDE SEQUENCE [LARGE SCALE GENOMIC DNA]</scope>
    <source>
        <strain evidence="3 4">DSM 23829</strain>
    </source>
</reference>
<keyword evidence="1" id="KW-0472">Membrane</keyword>
<evidence type="ECO:0000313" key="4">
    <source>
        <dbReference type="Proteomes" id="UP000052012"/>
    </source>
</evidence>
<dbReference type="InterPro" id="IPR050710">
    <property type="entry name" value="Band7/mec-2_domain"/>
</dbReference>